<evidence type="ECO:0000313" key="2">
    <source>
        <dbReference type="Proteomes" id="UP000268093"/>
    </source>
</evidence>
<dbReference type="AlphaFoldDB" id="A0A433D8X5"/>
<gene>
    <name evidence="1" type="ORF">BC936DRAFT_145874</name>
</gene>
<comment type="caution">
    <text evidence="1">The sequence shown here is derived from an EMBL/GenBank/DDBJ whole genome shotgun (WGS) entry which is preliminary data.</text>
</comment>
<reference evidence="1 2" key="1">
    <citation type="journal article" date="2018" name="New Phytol.">
        <title>Phylogenomics of Endogonaceae and evolution of mycorrhizas within Mucoromycota.</title>
        <authorList>
            <person name="Chang Y."/>
            <person name="Desiro A."/>
            <person name="Na H."/>
            <person name="Sandor L."/>
            <person name="Lipzen A."/>
            <person name="Clum A."/>
            <person name="Barry K."/>
            <person name="Grigoriev I.V."/>
            <person name="Martin F.M."/>
            <person name="Stajich J.E."/>
            <person name="Smith M.E."/>
            <person name="Bonito G."/>
            <person name="Spatafora J.W."/>
        </authorList>
    </citation>
    <scope>NUCLEOTIDE SEQUENCE [LARGE SCALE GENOMIC DNA]</scope>
    <source>
        <strain evidence="1 2">GMNB39</strain>
    </source>
</reference>
<protein>
    <submittedName>
        <fullName evidence="1">Uncharacterized protein</fullName>
    </submittedName>
</protein>
<proteinExistence type="predicted"/>
<dbReference type="Proteomes" id="UP000268093">
    <property type="component" value="Unassembled WGS sequence"/>
</dbReference>
<sequence length="60" mass="6568">MGSILVCDATPVLSFPILVLPGKPGSTGTSRRDHKTLKRPSTLEYACVIQKSFRLCTFKT</sequence>
<organism evidence="1 2">
    <name type="scientific">Jimgerdemannia flammicorona</name>
    <dbReference type="NCBI Taxonomy" id="994334"/>
    <lineage>
        <taxon>Eukaryota</taxon>
        <taxon>Fungi</taxon>
        <taxon>Fungi incertae sedis</taxon>
        <taxon>Mucoromycota</taxon>
        <taxon>Mucoromycotina</taxon>
        <taxon>Endogonomycetes</taxon>
        <taxon>Endogonales</taxon>
        <taxon>Endogonaceae</taxon>
        <taxon>Jimgerdemannia</taxon>
    </lineage>
</organism>
<name>A0A433D8X5_9FUNG</name>
<dbReference type="EMBL" id="RBNI01004691">
    <property type="protein sequence ID" value="RUP47309.1"/>
    <property type="molecule type" value="Genomic_DNA"/>
</dbReference>
<keyword evidence="2" id="KW-1185">Reference proteome</keyword>
<accession>A0A433D8X5</accession>
<evidence type="ECO:0000313" key="1">
    <source>
        <dbReference type="EMBL" id="RUP47309.1"/>
    </source>
</evidence>